<keyword evidence="1" id="KW-0547">Nucleotide-binding</keyword>
<sequence>MDSPASGSETAAVSSAFDRFDPRVQKWIWDQGWQSLRSAQEHAAEPIMAGDRDVIVAAATASGKTEAAWLPICSVLATAPPETGVKALYLSPLKALINDQHSRLDQLCEYLELPVHRWHGDVAGSQKKLVLRKPDGLLLITPESLESLFVNQGEKMGKLFGGLRYVVIDELHSFIGTERGAQLRSLLHRLELATRHQVPRIALSATLGDFAAAAEYLRPGAGEDVVVIDAAEERAELRLQLRGYIAADPIKAAADPTGELVDWAKGAIVDHLFATLRGTDNLVFTNARGLVETYTDLLARRCADANLPNEFLPHHGNLSKEVREHVEERLKASDTPTTAICTSTLEMGIDIGSADSVAQIGAPLGVSVLRQRLGRSGRRGQPAVLRLYVSENQLDERTPPADAVRAELMQTIAMVDLLLERWYEPPDLKKLQLSTLLQQVLSVIAQRGGADAASMFDALCARGPFRNVDQPMFVALLRVMGQAELVAQAGDGLLLHGQAGERLVNHYSFYTAFTTDEEYRLVSRGRTLGSLPVDYPVSVGSLLIFSGRRWRVLSVETEQKIIDLEPARGGKPPSFPGVGAEVADEVRRRMRQWYESDDVPPYLDKIAQRLLDEGRSSYKRLLLAQQPIVSWGRDTVLMPWRGDKIMNTLAVVLRQHHLEVGQDGVALTVRRTNAFGLWELIRDLAVDRQPAPLVLAETVANKASEKHDRFLTEELLIASYAARSLDVPGAWSALAELATAPRPESEAE</sequence>
<evidence type="ECO:0000256" key="2">
    <source>
        <dbReference type="ARBA" id="ARBA00022840"/>
    </source>
</evidence>
<dbReference type="InterPro" id="IPR014001">
    <property type="entry name" value="Helicase_ATP-bd"/>
</dbReference>
<dbReference type="Pfam" id="PF00271">
    <property type="entry name" value="Helicase_C"/>
    <property type="match status" value="1"/>
</dbReference>
<dbReference type="Gene3D" id="3.40.50.300">
    <property type="entry name" value="P-loop containing nucleotide triphosphate hydrolases"/>
    <property type="match status" value="2"/>
</dbReference>
<evidence type="ECO:0000313" key="5">
    <source>
        <dbReference type="EMBL" id="MFC3761144.1"/>
    </source>
</evidence>
<comment type="caution">
    <text evidence="5">The sequence shown here is derived from an EMBL/GenBank/DDBJ whole genome shotgun (WGS) entry which is preliminary data.</text>
</comment>
<dbReference type="InterPro" id="IPR027417">
    <property type="entry name" value="P-loop_NTPase"/>
</dbReference>
<dbReference type="SUPFAM" id="SSF52540">
    <property type="entry name" value="P-loop containing nucleoside triphosphate hydrolases"/>
    <property type="match status" value="1"/>
</dbReference>
<protein>
    <submittedName>
        <fullName evidence="5">DEAD/DEAH box helicase</fullName>
    </submittedName>
</protein>
<dbReference type="PANTHER" id="PTHR47962">
    <property type="entry name" value="ATP-DEPENDENT HELICASE LHR-RELATED-RELATED"/>
    <property type="match status" value="1"/>
</dbReference>
<dbReference type="SMART" id="SM00487">
    <property type="entry name" value="DEXDc"/>
    <property type="match status" value="1"/>
</dbReference>
<dbReference type="InterPro" id="IPR001650">
    <property type="entry name" value="Helicase_C-like"/>
</dbReference>
<keyword evidence="5" id="KW-0347">Helicase</keyword>
<feature type="domain" description="Helicase ATP-binding" evidence="3">
    <location>
        <begin position="45"/>
        <end position="225"/>
    </location>
</feature>
<dbReference type="EMBL" id="JBHRZH010000006">
    <property type="protein sequence ID" value="MFC3761144.1"/>
    <property type="molecule type" value="Genomic_DNA"/>
</dbReference>
<evidence type="ECO:0000259" key="3">
    <source>
        <dbReference type="PROSITE" id="PS51192"/>
    </source>
</evidence>
<keyword evidence="2" id="KW-0067">ATP-binding</keyword>
<evidence type="ECO:0000313" key="6">
    <source>
        <dbReference type="Proteomes" id="UP001595699"/>
    </source>
</evidence>
<dbReference type="RefSeq" id="WP_205117358.1">
    <property type="nucleotide sequence ID" value="NZ_JAFBCM010000001.1"/>
</dbReference>
<proteinExistence type="predicted"/>
<keyword evidence="5" id="KW-0378">Hydrolase</keyword>
<dbReference type="PROSITE" id="PS51194">
    <property type="entry name" value="HELICASE_CTER"/>
    <property type="match status" value="1"/>
</dbReference>
<evidence type="ECO:0000256" key="1">
    <source>
        <dbReference type="ARBA" id="ARBA00022741"/>
    </source>
</evidence>
<dbReference type="InterPro" id="IPR052511">
    <property type="entry name" value="ATP-dep_Helicase"/>
</dbReference>
<dbReference type="GO" id="GO:0004386">
    <property type="term" value="F:helicase activity"/>
    <property type="evidence" value="ECO:0007669"/>
    <property type="project" value="UniProtKB-KW"/>
</dbReference>
<reference evidence="6" key="1">
    <citation type="journal article" date="2019" name="Int. J. Syst. Evol. Microbiol.">
        <title>The Global Catalogue of Microorganisms (GCM) 10K type strain sequencing project: providing services to taxonomists for standard genome sequencing and annotation.</title>
        <authorList>
            <consortium name="The Broad Institute Genomics Platform"/>
            <consortium name="The Broad Institute Genome Sequencing Center for Infectious Disease"/>
            <person name="Wu L."/>
            <person name="Ma J."/>
        </authorList>
    </citation>
    <scope>NUCLEOTIDE SEQUENCE [LARGE SCALE GENOMIC DNA]</scope>
    <source>
        <strain evidence="6">CGMCC 4.7241</strain>
    </source>
</reference>
<name>A0ABV7Y9U4_9ACTN</name>
<keyword evidence="6" id="KW-1185">Reference proteome</keyword>
<evidence type="ECO:0000259" key="4">
    <source>
        <dbReference type="PROSITE" id="PS51194"/>
    </source>
</evidence>
<dbReference type="SMART" id="SM00490">
    <property type="entry name" value="HELICc"/>
    <property type="match status" value="1"/>
</dbReference>
<dbReference type="PANTHER" id="PTHR47962:SF5">
    <property type="entry name" value="ATP-DEPENDENT HELICASE LHR-RELATED"/>
    <property type="match status" value="1"/>
</dbReference>
<organism evidence="5 6">
    <name type="scientific">Tenggerimyces flavus</name>
    <dbReference type="NCBI Taxonomy" id="1708749"/>
    <lineage>
        <taxon>Bacteria</taxon>
        <taxon>Bacillati</taxon>
        <taxon>Actinomycetota</taxon>
        <taxon>Actinomycetes</taxon>
        <taxon>Propionibacteriales</taxon>
        <taxon>Nocardioidaceae</taxon>
        <taxon>Tenggerimyces</taxon>
    </lineage>
</organism>
<dbReference type="InterPro" id="IPR011545">
    <property type="entry name" value="DEAD/DEAH_box_helicase_dom"/>
</dbReference>
<dbReference type="PROSITE" id="PS51192">
    <property type="entry name" value="HELICASE_ATP_BIND_1"/>
    <property type="match status" value="1"/>
</dbReference>
<dbReference type="Proteomes" id="UP001595699">
    <property type="component" value="Unassembled WGS sequence"/>
</dbReference>
<feature type="domain" description="Helicase C-terminal" evidence="4">
    <location>
        <begin position="268"/>
        <end position="420"/>
    </location>
</feature>
<accession>A0ABV7Y9U4</accession>
<gene>
    <name evidence="5" type="ORF">ACFOUW_09855</name>
</gene>
<dbReference type="Pfam" id="PF00270">
    <property type="entry name" value="DEAD"/>
    <property type="match status" value="1"/>
</dbReference>